<protein>
    <submittedName>
        <fullName evidence="1">Type III effector</fullName>
    </submittedName>
</protein>
<evidence type="ECO:0000313" key="1">
    <source>
        <dbReference type="EMBL" id="RQM37110.1"/>
    </source>
</evidence>
<dbReference type="InterPro" id="IPR008798">
    <property type="entry name" value="Avirulence_B/C"/>
</dbReference>
<dbReference type="AlphaFoldDB" id="A0A3N6S7L1"/>
<dbReference type="RefSeq" id="WP_124234225.1">
    <property type="nucleotide sequence ID" value="NZ_RHHM01000014.1"/>
</dbReference>
<evidence type="ECO:0000313" key="2">
    <source>
        <dbReference type="Proteomes" id="UP000279457"/>
    </source>
</evidence>
<dbReference type="Pfam" id="PF05394">
    <property type="entry name" value="AvrB_AvrC"/>
    <property type="match status" value="1"/>
</dbReference>
<dbReference type="SUPFAM" id="SSF103383">
    <property type="entry name" value="Antivirulence factor"/>
    <property type="match status" value="1"/>
</dbReference>
<accession>A0A3N6S7L1</accession>
<dbReference type="InterPro" id="IPR036231">
    <property type="entry name" value="Avirulence_B/C_sf"/>
</dbReference>
<keyword evidence="2" id="KW-1185">Reference proteome</keyword>
<dbReference type="OrthoDB" id="6003210at2"/>
<dbReference type="Gene3D" id="1.10.3290.20">
    <property type="match status" value="2"/>
</dbReference>
<comment type="caution">
    <text evidence="1">The sequence shown here is derived from an EMBL/GenBank/DDBJ whole genome shotgun (WGS) entry which is preliminary data.</text>
</comment>
<reference evidence="1 2" key="1">
    <citation type="submission" date="2018-10" db="EMBL/GenBank/DDBJ databases">
        <title>Draft genome sequence for the type isolate of Erwinia psidii, agent causal of bacterial blight in guava (Psidium guajava) and wilt and die-back of Eucalyptus spp.</title>
        <authorList>
            <person name="Hermenegildo P.S."/>
            <person name="Santos S.A."/>
            <person name="Guimaraes L.M.S."/>
            <person name="Vidigal P.M.P."/>
            <person name="Pereira I.C."/>
            <person name="Badel J.L."/>
            <person name="Alfenas-Zerbini P."/>
            <person name="Ferreira M.A.S.V."/>
            <person name="Alfenas A.C."/>
        </authorList>
    </citation>
    <scope>NUCLEOTIDE SEQUENCE [LARGE SCALE GENOMIC DNA]</scope>
    <source>
        <strain evidence="1 2">IBSBF 435</strain>
    </source>
</reference>
<dbReference type="EMBL" id="RHHM01000014">
    <property type="protein sequence ID" value="RQM37110.1"/>
    <property type="molecule type" value="Genomic_DNA"/>
</dbReference>
<dbReference type="InterPro" id="IPR053495">
    <property type="entry name" value="AvrB/C-like"/>
</dbReference>
<sequence>MGCISSKPQVSSPRHYYAESVHSGRASSEMDVSSHRIHTGLSGPQSSSLSYNEQCLIGVARWPDNQYNQEHTASQMAYGQSFWQASRHIGQEIANGDVSTFDALWDKARDWRVAASGGDYETFGEERYPSYYRTATTPLANQYEYIKDRFSHRTDGELCYNDTETPNQEFPLRENLDGNTLALSAVVMSTDPHANRHDEHYATLSHMESGEPFYIRHTYSADVEAIMEHVNGLYNKALDPHLSDSKFIKNLANIHWWAANAMPDKRGSAAKAELCVRSIAQARGMDLPPLRHGVVADLEAMTTPREKFVKNYMSMFER</sequence>
<proteinExistence type="predicted"/>
<dbReference type="NCBIfam" id="NF041403">
    <property type="entry name" value="XopAH"/>
    <property type="match status" value="1"/>
</dbReference>
<gene>
    <name evidence="1" type="ORF">EB241_17055</name>
</gene>
<name>A0A3N6S7L1_9GAMM</name>
<organism evidence="1 2">
    <name type="scientific">Erwinia psidii</name>
    <dbReference type="NCBI Taxonomy" id="69224"/>
    <lineage>
        <taxon>Bacteria</taxon>
        <taxon>Pseudomonadati</taxon>
        <taxon>Pseudomonadota</taxon>
        <taxon>Gammaproteobacteria</taxon>
        <taxon>Enterobacterales</taxon>
        <taxon>Erwiniaceae</taxon>
        <taxon>Erwinia</taxon>
    </lineage>
</organism>
<dbReference type="Proteomes" id="UP000279457">
    <property type="component" value="Unassembled WGS sequence"/>
</dbReference>